<keyword evidence="4 8" id="KW-0812">Transmembrane</keyword>
<accession>A0A1I1J6V3</accession>
<feature type="signal peptide" evidence="10">
    <location>
        <begin position="1"/>
        <end position="27"/>
    </location>
</feature>
<keyword evidence="3 8" id="KW-1134">Transmembrane beta strand</keyword>
<dbReference type="RefSeq" id="WP_177207982.1">
    <property type="nucleotide sequence ID" value="NZ_FOLO01000009.1"/>
</dbReference>
<evidence type="ECO:0000256" key="7">
    <source>
        <dbReference type="ARBA" id="ARBA00023237"/>
    </source>
</evidence>
<dbReference type="InterPro" id="IPR000531">
    <property type="entry name" value="Beta-barrel_TonB"/>
</dbReference>
<proteinExistence type="inferred from homology"/>
<dbReference type="Proteomes" id="UP000198862">
    <property type="component" value="Unassembled WGS sequence"/>
</dbReference>
<dbReference type="EMBL" id="FOLO01000009">
    <property type="protein sequence ID" value="SFC42338.1"/>
    <property type="molecule type" value="Genomic_DNA"/>
</dbReference>
<evidence type="ECO:0000256" key="4">
    <source>
        <dbReference type="ARBA" id="ARBA00022692"/>
    </source>
</evidence>
<dbReference type="SUPFAM" id="SSF56935">
    <property type="entry name" value="Porins"/>
    <property type="match status" value="1"/>
</dbReference>
<dbReference type="InterPro" id="IPR039426">
    <property type="entry name" value="TonB-dep_rcpt-like"/>
</dbReference>
<evidence type="ECO:0000256" key="9">
    <source>
        <dbReference type="RuleBase" id="RU003357"/>
    </source>
</evidence>
<evidence type="ECO:0000256" key="1">
    <source>
        <dbReference type="ARBA" id="ARBA00004571"/>
    </source>
</evidence>
<dbReference type="PROSITE" id="PS52016">
    <property type="entry name" value="TONB_DEPENDENT_REC_3"/>
    <property type="match status" value="1"/>
</dbReference>
<protein>
    <submittedName>
        <fullName evidence="13">Iron complex outermembrane recepter protein</fullName>
    </submittedName>
</protein>
<evidence type="ECO:0000313" key="13">
    <source>
        <dbReference type="EMBL" id="SFC42338.1"/>
    </source>
</evidence>
<evidence type="ECO:0000259" key="12">
    <source>
        <dbReference type="Pfam" id="PF07715"/>
    </source>
</evidence>
<dbReference type="GO" id="GO:0009279">
    <property type="term" value="C:cell outer membrane"/>
    <property type="evidence" value="ECO:0007669"/>
    <property type="project" value="UniProtKB-SubCell"/>
</dbReference>
<dbReference type="InterPro" id="IPR036942">
    <property type="entry name" value="Beta-barrel_TonB_sf"/>
</dbReference>
<sequence length="917" mass="100241">MKRFKHSSLSIAISSIILSGFSLNAIAAQEIGAQEVERIEVTGSRIKRSDLESSVPVSVFTAADIKASGAPTLEQFVQSLPIMNGRQYGSNINNAGTGEVQVSFRGLGSSRTLVLLNGKRYRNDITSIPMAAVERVEVVRDGASAIYGSDAIAGVMNFVTYTSYTGLEFSAQHQETSEGDGTTSTAGFVGGVEFDKGNIVFSGGFEERDTIYGKDRKFSSCVPKEVGTGADRKLECGGSTFSHPASFSFQATDGLPDISGLQVLDGNSYRAFSEPTDGYNHSEVSILYQPLKKHNFFTAMNYDLIDEGFTTARFSSEFNYTNRISNQKMAPVGTFWQPEMSVDHPDNPFGRDINVRRRLVETGGRSWSREVDQYSYSLGFNGEFQNTWAWNASYTNNQWKELTDQGGRVNQLRTGLLLDPQGCAGNSECSQVGLWNPLLPDSLTQDQLDWIIVPLSDYKRQNDSQFQVNLAGDTGEFELPGGTISWAIGYEYLTTKLLIKPDGAAAMNEVYGVTADATQGAYNTTSYYAEVNLPVLADLPFAKRLDISGAIRRTDVNIIDKAETTSKIGIEWRPVDGLLLRASNSDGFRVPTIRDLLDPQEESADNHTDPCHSFSASSDANIIANCQADGLAFGWEQPDAQTGAWTGGNTEVQPEKSTSNLIGMVYSPSFVDNLTITLDYYDIEIENVIASLSATTIAAQCYGSSNFSSPLCAYMEGAAEYGLPASPTSFRRDAGGSLKGIRRTTQNLSVLTTSGVDFDIDYSVEALGGEFNFNLEGTYASKLERIEASGIAPTELVGFYGNDPINAGIGTFNQIKSNFTARYSQDEWSLSWTARYIDETENLIPNDTNLVNIAPAYTYHDVQGVYHLDMFTFAAGIRNLADKQPPYISGVDNSSGTIRGTYDLLGRQYYLQTTIKF</sequence>
<feature type="domain" description="TonB-dependent receptor-like beta-barrel" evidence="11">
    <location>
        <begin position="345"/>
        <end position="880"/>
    </location>
</feature>
<reference evidence="13 14" key="1">
    <citation type="submission" date="2016-10" db="EMBL/GenBank/DDBJ databases">
        <authorList>
            <person name="de Groot N.N."/>
        </authorList>
    </citation>
    <scope>NUCLEOTIDE SEQUENCE [LARGE SCALE GENOMIC DNA]</scope>
    <source>
        <strain evidence="13 14">DSM 6059</strain>
    </source>
</reference>
<dbReference type="PANTHER" id="PTHR47234:SF2">
    <property type="entry name" value="TONB-DEPENDENT RECEPTOR"/>
    <property type="match status" value="1"/>
</dbReference>
<feature type="domain" description="TonB-dependent receptor plug" evidence="12">
    <location>
        <begin position="52"/>
        <end position="155"/>
    </location>
</feature>
<dbReference type="Gene3D" id="2.40.170.20">
    <property type="entry name" value="TonB-dependent receptor, beta-barrel domain"/>
    <property type="match status" value="1"/>
</dbReference>
<evidence type="ECO:0000259" key="11">
    <source>
        <dbReference type="Pfam" id="PF00593"/>
    </source>
</evidence>
<dbReference type="PANTHER" id="PTHR47234">
    <property type="match status" value="1"/>
</dbReference>
<dbReference type="InterPro" id="IPR012910">
    <property type="entry name" value="Plug_dom"/>
</dbReference>
<evidence type="ECO:0000256" key="5">
    <source>
        <dbReference type="ARBA" id="ARBA00023077"/>
    </source>
</evidence>
<keyword evidence="2 8" id="KW-0813">Transport</keyword>
<evidence type="ECO:0000256" key="10">
    <source>
        <dbReference type="SAM" id="SignalP"/>
    </source>
</evidence>
<dbReference type="Pfam" id="PF07715">
    <property type="entry name" value="Plug"/>
    <property type="match status" value="1"/>
</dbReference>
<keyword evidence="7 8" id="KW-0998">Cell outer membrane</keyword>
<feature type="chain" id="PRO_5011612025" evidence="10">
    <location>
        <begin position="28"/>
        <end position="917"/>
    </location>
</feature>
<evidence type="ECO:0000256" key="2">
    <source>
        <dbReference type="ARBA" id="ARBA00022448"/>
    </source>
</evidence>
<evidence type="ECO:0000256" key="3">
    <source>
        <dbReference type="ARBA" id="ARBA00022452"/>
    </source>
</evidence>
<keyword evidence="5 9" id="KW-0798">TonB box</keyword>
<comment type="similarity">
    <text evidence="8 9">Belongs to the TonB-dependent receptor family.</text>
</comment>
<dbReference type="Gene3D" id="2.170.130.10">
    <property type="entry name" value="TonB-dependent receptor, plug domain"/>
    <property type="match status" value="1"/>
</dbReference>
<comment type="subcellular location">
    <subcellularLocation>
        <location evidence="1 8">Cell outer membrane</location>
        <topology evidence="1 8">Multi-pass membrane protein</topology>
    </subcellularLocation>
</comment>
<keyword evidence="10" id="KW-0732">Signal</keyword>
<organism evidence="13 14">
    <name type="scientific">Pseudoalteromonas denitrificans DSM 6059</name>
    <dbReference type="NCBI Taxonomy" id="1123010"/>
    <lineage>
        <taxon>Bacteria</taxon>
        <taxon>Pseudomonadati</taxon>
        <taxon>Pseudomonadota</taxon>
        <taxon>Gammaproteobacteria</taxon>
        <taxon>Alteromonadales</taxon>
        <taxon>Pseudoalteromonadaceae</taxon>
        <taxon>Pseudoalteromonas</taxon>
    </lineage>
</organism>
<evidence type="ECO:0000313" key="14">
    <source>
        <dbReference type="Proteomes" id="UP000198862"/>
    </source>
</evidence>
<dbReference type="STRING" id="1123010.SAMN02745724_01618"/>
<dbReference type="AlphaFoldDB" id="A0A1I1J6V3"/>
<keyword evidence="14" id="KW-1185">Reference proteome</keyword>
<keyword evidence="6 8" id="KW-0472">Membrane</keyword>
<dbReference type="Pfam" id="PF00593">
    <property type="entry name" value="TonB_dep_Rec_b-barrel"/>
    <property type="match status" value="1"/>
</dbReference>
<evidence type="ECO:0000256" key="6">
    <source>
        <dbReference type="ARBA" id="ARBA00023136"/>
    </source>
</evidence>
<evidence type="ECO:0000256" key="8">
    <source>
        <dbReference type="PROSITE-ProRule" id="PRU01360"/>
    </source>
</evidence>
<gene>
    <name evidence="13" type="ORF">SAMN02745724_01618</name>
</gene>
<dbReference type="InterPro" id="IPR037066">
    <property type="entry name" value="Plug_dom_sf"/>
</dbReference>
<name>A0A1I1J6V3_9GAMM</name>